<dbReference type="AlphaFoldDB" id="A0A2A5T6D2"/>
<reference evidence="2" key="1">
    <citation type="submission" date="2017-04" db="EMBL/GenBank/DDBJ databases">
        <title>Genome evolution of the luminous symbionts of deep sea anglerfish.</title>
        <authorList>
            <person name="Hendry T.A."/>
        </authorList>
    </citation>
    <scope>NUCLEOTIDE SEQUENCE [LARGE SCALE GENOMIC DNA]</scope>
</reference>
<accession>A0A2A5T6D2</accession>
<gene>
    <name evidence="1" type="ORF">BTN49_0619</name>
</gene>
<sequence length="55" mass="6507">MAAYLIIEGYSNKPFRLAVSEVMTIVIALHQSRYRDFKAYYIHFVFLCLSNEFPE</sequence>
<dbReference type="EMBL" id="NBYY01000009">
    <property type="protein sequence ID" value="PCS23650.1"/>
    <property type="molecule type" value="Genomic_DNA"/>
</dbReference>
<name>A0A2A5T6D2_9GAMM</name>
<protein>
    <submittedName>
        <fullName evidence="1">Mobile element protein</fullName>
    </submittedName>
</protein>
<keyword evidence="2" id="KW-1185">Reference proteome</keyword>
<organism evidence="1 2">
    <name type="scientific">Candidatus Enterovibrio escicola</name>
    <dbReference type="NCBI Taxonomy" id="1927127"/>
    <lineage>
        <taxon>Bacteria</taxon>
        <taxon>Pseudomonadati</taxon>
        <taxon>Pseudomonadota</taxon>
        <taxon>Gammaproteobacteria</taxon>
        <taxon>Vibrionales</taxon>
        <taxon>Vibrionaceae</taxon>
        <taxon>Enterovibrio</taxon>
    </lineage>
</organism>
<evidence type="ECO:0000313" key="1">
    <source>
        <dbReference type="EMBL" id="PCS23650.1"/>
    </source>
</evidence>
<evidence type="ECO:0000313" key="2">
    <source>
        <dbReference type="Proteomes" id="UP000219020"/>
    </source>
</evidence>
<proteinExistence type="predicted"/>
<dbReference type="Proteomes" id="UP000219020">
    <property type="component" value="Unassembled WGS sequence"/>
</dbReference>
<comment type="caution">
    <text evidence="1">The sequence shown here is derived from an EMBL/GenBank/DDBJ whole genome shotgun (WGS) entry which is preliminary data.</text>
</comment>